<dbReference type="PANTHER" id="PTHR42904">
    <property type="entry name" value="NUDIX HYDROLASE, NUDC SUBFAMILY"/>
    <property type="match status" value="1"/>
</dbReference>
<comment type="cofactor">
    <cofactor evidence="2">
        <name>Zn(2+)</name>
        <dbReference type="ChEBI" id="CHEBI:29105"/>
    </cofactor>
</comment>
<dbReference type="EC" id="3.6.1.22" evidence="4"/>
<protein>
    <recommendedName>
        <fullName evidence="4">NAD(+) diphosphatase</fullName>
        <ecNumber evidence="4">3.6.1.22</ecNumber>
    </recommendedName>
</protein>
<keyword evidence="16" id="KW-1185">Reference proteome</keyword>
<dbReference type="SUPFAM" id="SSF90209">
    <property type="entry name" value="Ran binding protein zinc finger-like"/>
    <property type="match status" value="3"/>
</dbReference>
<dbReference type="Gene3D" id="4.10.1060.10">
    <property type="entry name" value="Zinc finger, RanBP2-type"/>
    <property type="match status" value="3"/>
</dbReference>
<comment type="cofactor">
    <cofactor evidence="1">
        <name>Mg(2+)</name>
        <dbReference type="ChEBI" id="CHEBI:18420"/>
    </cofactor>
</comment>
<dbReference type="InterPro" id="IPR020476">
    <property type="entry name" value="Nudix_hydrolase"/>
</dbReference>
<evidence type="ECO:0000313" key="16">
    <source>
        <dbReference type="Proteomes" id="UP001054889"/>
    </source>
</evidence>
<dbReference type="Pfam" id="PF09297">
    <property type="entry name" value="Zn_ribbon_NUD"/>
    <property type="match status" value="1"/>
</dbReference>
<dbReference type="InterPro" id="IPR000086">
    <property type="entry name" value="NUDIX_hydrolase_dom"/>
</dbReference>
<sequence>MNVQRKPGDWNCKYCQHLNFSRRDFCQKCRNPRSDLQFSDHGTGGVLTSLDIRPGDWYCTCGYHNFASRSSCFNCGTIVRDFPAGQGAEGGRDSAAVRAGWKAGDWICTRPGCNVHNFASRTECYRCNAPRESGTYVVFSLQLRNGLCLLLPSPLVAKHLSLLLLLGHSKMSQKACRSVDLRAMMTRHATTRFHPPQQQASSYSQRPVRGCRAGKTKLQLPTPTPPEPAPVVAMAIHLRSHVFASNPLRSLSASTAVTPSAAAEALRSLLDPTAGADADTPPHAHLSKVLPFRRGRPLARSPDAPPDAVPAWRLAWLPPSRVAGVPPDAFVFLGAHGEGDGKEAAAYWAVDVGEGDAARVGGAGDGSAFVDLRTLMVAADWSDKDAMGELAIAGHVRGGPSAALDGNPYAFQARALLEWHSTAKFCGACGAKAVPTEAGRRKQCSNESCKKRIYPRVDPVCFMLLVVIHHFQTMFALSLYCSWPLQVVIMLVIDKENDRALLSRQSRFVPRMWSCLAGFIEPGESLEEAVRRETLEETGIEVGQVIYHSSQPWPVGPSTMPCQLMVGFFAYAKSLEIHVDKKELEDAQWHSREDIKRALMSAEYEKTQRANAFKVNQICKGAEKGQGLSSDFKVESSEAAPMFFPGPFAIAHHLISSWAYKGTPKHPSSFSNL</sequence>
<evidence type="ECO:0000256" key="3">
    <source>
        <dbReference type="ARBA" id="ARBA00009595"/>
    </source>
</evidence>
<reference evidence="15" key="2">
    <citation type="submission" date="2021-12" db="EMBL/GenBank/DDBJ databases">
        <title>Resequencing data analysis of finger millet.</title>
        <authorList>
            <person name="Hatakeyama M."/>
            <person name="Aluri S."/>
            <person name="Balachadran M.T."/>
            <person name="Sivarajan S.R."/>
            <person name="Poveda L."/>
            <person name="Shimizu-Inatsugi R."/>
            <person name="Schlapbach R."/>
            <person name="Sreeman S.M."/>
            <person name="Shimizu K.K."/>
        </authorList>
    </citation>
    <scope>NUCLEOTIDE SEQUENCE</scope>
</reference>
<keyword evidence="5" id="KW-0479">Metal-binding</keyword>
<name>A0AAV5F4D1_ELECO</name>
<dbReference type="PROSITE" id="PS50199">
    <property type="entry name" value="ZF_RANBP2_2"/>
    <property type="match status" value="3"/>
</dbReference>
<dbReference type="InterPro" id="IPR020084">
    <property type="entry name" value="NUDIX_hydrolase_CS"/>
</dbReference>
<dbReference type="GO" id="GO:0008270">
    <property type="term" value="F:zinc ion binding"/>
    <property type="evidence" value="ECO:0007669"/>
    <property type="project" value="UniProtKB-KW"/>
</dbReference>
<accession>A0AAV5F4D1</accession>
<dbReference type="Pfam" id="PF09296">
    <property type="entry name" value="NUDIX-like"/>
    <property type="match status" value="1"/>
</dbReference>
<feature type="domain" description="RanBP2-type" evidence="13">
    <location>
        <begin position="102"/>
        <end position="133"/>
    </location>
</feature>
<dbReference type="AlphaFoldDB" id="A0AAV5F4D1"/>
<organism evidence="15 16">
    <name type="scientific">Eleusine coracana subsp. coracana</name>
    <dbReference type="NCBI Taxonomy" id="191504"/>
    <lineage>
        <taxon>Eukaryota</taxon>
        <taxon>Viridiplantae</taxon>
        <taxon>Streptophyta</taxon>
        <taxon>Embryophyta</taxon>
        <taxon>Tracheophyta</taxon>
        <taxon>Spermatophyta</taxon>
        <taxon>Magnoliopsida</taxon>
        <taxon>Liliopsida</taxon>
        <taxon>Poales</taxon>
        <taxon>Poaceae</taxon>
        <taxon>PACMAD clade</taxon>
        <taxon>Chloridoideae</taxon>
        <taxon>Cynodonteae</taxon>
        <taxon>Eleusininae</taxon>
        <taxon>Eleusine</taxon>
    </lineage>
</organism>
<dbReference type="SUPFAM" id="SSF55811">
    <property type="entry name" value="Nudix"/>
    <property type="match status" value="1"/>
</dbReference>
<keyword evidence="10" id="KW-0520">NAD</keyword>
<evidence type="ECO:0000256" key="5">
    <source>
        <dbReference type="ARBA" id="ARBA00022723"/>
    </source>
</evidence>
<dbReference type="Gene3D" id="3.90.79.20">
    <property type="match status" value="1"/>
</dbReference>
<comment type="caution">
    <text evidence="15">The sequence shown here is derived from an EMBL/GenBank/DDBJ whole genome shotgun (WGS) entry which is preliminary data.</text>
</comment>
<comment type="similarity">
    <text evidence="3">Belongs to the Nudix hydrolase family. NudC subfamily.</text>
</comment>
<dbReference type="PANTHER" id="PTHR42904:SF6">
    <property type="entry name" value="NAD-CAPPED RNA HYDROLASE NUDT12"/>
    <property type="match status" value="1"/>
</dbReference>
<evidence type="ECO:0000256" key="8">
    <source>
        <dbReference type="ARBA" id="ARBA00022833"/>
    </source>
</evidence>
<dbReference type="GO" id="GO:0006742">
    <property type="term" value="P:NADP+ catabolic process"/>
    <property type="evidence" value="ECO:0007669"/>
    <property type="project" value="TreeGrafter"/>
</dbReference>
<dbReference type="GO" id="GO:0005777">
    <property type="term" value="C:peroxisome"/>
    <property type="evidence" value="ECO:0007669"/>
    <property type="project" value="TreeGrafter"/>
</dbReference>
<dbReference type="PROSITE" id="PS51462">
    <property type="entry name" value="NUDIX"/>
    <property type="match status" value="1"/>
</dbReference>
<dbReference type="CDD" id="cd03429">
    <property type="entry name" value="NUDIX_NADH_pyrophosphatase_Nudt13"/>
    <property type="match status" value="1"/>
</dbReference>
<evidence type="ECO:0000256" key="9">
    <source>
        <dbReference type="ARBA" id="ARBA00022842"/>
    </source>
</evidence>
<dbReference type="Pfam" id="PF00641">
    <property type="entry name" value="Zn_ribbon_RanBP"/>
    <property type="match status" value="2"/>
</dbReference>
<evidence type="ECO:0000256" key="12">
    <source>
        <dbReference type="PROSITE-ProRule" id="PRU00322"/>
    </source>
</evidence>
<feature type="domain" description="RanBP2-type" evidence="13">
    <location>
        <begin position="53"/>
        <end position="81"/>
    </location>
</feature>
<dbReference type="Gene3D" id="3.90.79.10">
    <property type="entry name" value="Nucleoside Triphosphate Pyrophosphohydrolase"/>
    <property type="match status" value="1"/>
</dbReference>
<dbReference type="InterPro" id="IPR036443">
    <property type="entry name" value="Znf_RanBP2_sf"/>
</dbReference>
<dbReference type="GO" id="GO:0019677">
    <property type="term" value="P:NAD+ catabolic process"/>
    <property type="evidence" value="ECO:0007669"/>
    <property type="project" value="TreeGrafter"/>
</dbReference>
<evidence type="ECO:0000256" key="6">
    <source>
        <dbReference type="ARBA" id="ARBA00022771"/>
    </source>
</evidence>
<evidence type="ECO:0000256" key="1">
    <source>
        <dbReference type="ARBA" id="ARBA00001946"/>
    </source>
</evidence>
<dbReference type="InterPro" id="IPR015797">
    <property type="entry name" value="NUDIX_hydrolase-like_dom_sf"/>
</dbReference>
<evidence type="ECO:0000256" key="7">
    <source>
        <dbReference type="ARBA" id="ARBA00022801"/>
    </source>
</evidence>
<feature type="domain" description="RanBP2-type" evidence="13">
    <location>
        <begin position="6"/>
        <end position="35"/>
    </location>
</feature>
<dbReference type="InterPro" id="IPR015375">
    <property type="entry name" value="NADH_PPase-like_N"/>
</dbReference>
<proteinExistence type="inferred from homology"/>
<dbReference type="InterPro" id="IPR050241">
    <property type="entry name" value="NAD-cap_RNA_hydrolase_NudC"/>
</dbReference>
<dbReference type="InterPro" id="IPR049734">
    <property type="entry name" value="NudC-like_C"/>
</dbReference>
<reference evidence="15" key="1">
    <citation type="journal article" date="2018" name="DNA Res.">
        <title>Multiple hybrid de novo genome assembly of finger millet, an orphan allotetraploid crop.</title>
        <authorList>
            <person name="Hatakeyama M."/>
            <person name="Aluri S."/>
            <person name="Balachadran M.T."/>
            <person name="Sivarajan S.R."/>
            <person name="Patrignani A."/>
            <person name="Gruter S."/>
            <person name="Poveda L."/>
            <person name="Shimizu-Inatsugi R."/>
            <person name="Baeten J."/>
            <person name="Francoijs K.J."/>
            <person name="Nataraja K.N."/>
            <person name="Reddy Y.A.N."/>
            <person name="Phadnis S."/>
            <person name="Ravikumar R.L."/>
            <person name="Schlapbach R."/>
            <person name="Sreeman S.M."/>
            <person name="Shimizu K.K."/>
        </authorList>
    </citation>
    <scope>NUCLEOTIDE SEQUENCE</scope>
</reference>
<dbReference type="GO" id="GO:0035529">
    <property type="term" value="F:NADH pyrophosphatase activity"/>
    <property type="evidence" value="ECO:0007669"/>
    <property type="project" value="TreeGrafter"/>
</dbReference>
<dbReference type="PROSITE" id="PS00893">
    <property type="entry name" value="NUDIX_BOX"/>
    <property type="match status" value="1"/>
</dbReference>
<keyword evidence="6 12" id="KW-0863">Zinc-finger</keyword>
<gene>
    <name evidence="15" type="primary">gb17947</name>
    <name evidence="15" type="ORF">PR202_gb17947</name>
</gene>
<feature type="domain" description="Nudix hydrolase" evidence="14">
    <location>
        <begin position="482"/>
        <end position="612"/>
    </location>
</feature>
<evidence type="ECO:0000259" key="13">
    <source>
        <dbReference type="PROSITE" id="PS50199"/>
    </source>
</evidence>
<dbReference type="InterPro" id="IPR015376">
    <property type="entry name" value="Znr_NADH_PPase"/>
</dbReference>
<dbReference type="Pfam" id="PF00293">
    <property type="entry name" value="NUDIX"/>
    <property type="match status" value="1"/>
</dbReference>
<keyword evidence="9" id="KW-0460">Magnesium</keyword>
<evidence type="ECO:0000256" key="10">
    <source>
        <dbReference type="ARBA" id="ARBA00023027"/>
    </source>
</evidence>
<evidence type="ECO:0000256" key="2">
    <source>
        <dbReference type="ARBA" id="ARBA00001947"/>
    </source>
</evidence>
<dbReference type="PRINTS" id="PR00502">
    <property type="entry name" value="NUDIXFAMILY"/>
</dbReference>
<evidence type="ECO:0000256" key="11">
    <source>
        <dbReference type="ARBA" id="ARBA00023679"/>
    </source>
</evidence>
<dbReference type="SMART" id="SM00547">
    <property type="entry name" value="ZnF_RBZ"/>
    <property type="match status" value="3"/>
</dbReference>
<dbReference type="InterPro" id="IPR001876">
    <property type="entry name" value="Znf_RanBP2"/>
</dbReference>
<keyword evidence="7" id="KW-0378">Hydrolase</keyword>
<evidence type="ECO:0000256" key="4">
    <source>
        <dbReference type="ARBA" id="ARBA00012381"/>
    </source>
</evidence>
<comment type="catalytic activity">
    <reaction evidence="11">
        <text>a 5'-end NAD(+)-phospho-ribonucleoside in mRNA + H2O = a 5'-end phospho-adenosine-phospho-ribonucleoside in mRNA + beta-nicotinamide D-ribonucleotide + 2 H(+)</text>
        <dbReference type="Rhea" id="RHEA:60876"/>
        <dbReference type="Rhea" id="RHEA-COMP:15698"/>
        <dbReference type="Rhea" id="RHEA-COMP:15719"/>
        <dbReference type="ChEBI" id="CHEBI:14649"/>
        <dbReference type="ChEBI" id="CHEBI:15377"/>
        <dbReference type="ChEBI" id="CHEBI:15378"/>
        <dbReference type="ChEBI" id="CHEBI:144029"/>
        <dbReference type="ChEBI" id="CHEBI:144051"/>
    </reaction>
    <physiologicalReaction direction="left-to-right" evidence="11">
        <dbReference type="Rhea" id="RHEA:60877"/>
    </physiologicalReaction>
</comment>
<dbReference type="EMBL" id="BQKI01000081">
    <property type="protein sequence ID" value="GJN29697.1"/>
    <property type="molecule type" value="Genomic_DNA"/>
</dbReference>
<dbReference type="Proteomes" id="UP001054889">
    <property type="component" value="Unassembled WGS sequence"/>
</dbReference>
<keyword evidence="8" id="KW-0862">Zinc</keyword>
<evidence type="ECO:0000313" key="15">
    <source>
        <dbReference type="EMBL" id="GJN29697.1"/>
    </source>
</evidence>
<dbReference type="PROSITE" id="PS01358">
    <property type="entry name" value="ZF_RANBP2_1"/>
    <property type="match status" value="2"/>
</dbReference>
<dbReference type="FunFam" id="3.90.79.10:FF:000040">
    <property type="entry name" value="Nudix hydrolase 19, chloroplastic"/>
    <property type="match status" value="1"/>
</dbReference>
<evidence type="ECO:0000259" key="14">
    <source>
        <dbReference type="PROSITE" id="PS51462"/>
    </source>
</evidence>
<dbReference type="GO" id="GO:0005829">
    <property type="term" value="C:cytosol"/>
    <property type="evidence" value="ECO:0007669"/>
    <property type="project" value="TreeGrafter"/>
</dbReference>